<evidence type="ECO:0000313" key="2">
    <source>
        <dbReference type="Proteomes" id="UP000003553"/>
    </source>
</evidence>
<dbReference type="Proteomes" id="UP000003553">
    <property type="component" value="Unassembled WGS sequence"/>
</dbReference>
<gene>
    <name evidence="1" type="ORF">ACTODO_00041</name>
</gene>
<comment type="caution">
    <text evidence="1">The sequence shown here is derived from an EMBL/GenBank/DDBJ whole genome shotgun (WGS) entry which is preliminary data.</text>
</comment>
<evidence type="ECO:0000313" key="1">
    <source>
        <dbReference type="EMBL" id="EDN79616.1"/>
    </source>
</evidence>
<reference evidence="1" key="1">
    <citation type="submission" date="2007-04" db="EMBL/GenBank/DDBJ databases">
        <authorList>
            <person name="Fulton L."/>
            <person name="Clifton S."/>
            <person name="Fulton B."/>
            <person name="Xu J."/>
            <person name="Minx P."/>
            <person name="Pepin K.H."/>
            <person name="Johnson M."/>
            <person name="Thiruvilangam P."/>
            <person name="Bhonagiri V."/>
            <person name="Nash W.E."/>
            <person name="Mardis E.R."/>
            <person name="Wilson R.K."/>
        </authorList>
    </citation>
    <scope>NUCLEOTIDE SEQUENCE [LARGE SCALE GENOMIC DNA]</scope>
    <source>
        <strain evidence="1">ATCC 17982</strain>
    </source>
</reference>
<sequence>MSQAADPRAKLSRAAVRWALTGLVVHHVTVTRIAQALGVSWKSRQHRCSG</sequence>
<accession>A7B8U2</accession>
<dbReference type="HOGENOM" id="CLU_3113678_0_0_11"/>
<dbReference type="eggNOG" id="COG3464">
    <property type="taxonomic scope" value="Bacteria"/>
</dbReference>
<organism evidence="1 2">
    <name type="scientific">Schaalia dentiphila ATCC 17982</name>
    <dbReference type="NCBI Taxonomy" id="411466"/>
    <lineage>
        <taxon>Bacteria</taxon>
        <taxon>Bacillati</taxon>
        <taxon>Actinomycetota</taxon>
        <taxon>Actinomycetes</taxon>
        <taxon>Actinomycetales</taxon>
        <taxon>Actinomycetaceae</taxon>
        <taxon>Schaalia</taxon>
        <taxon>Schaalia dentiphila</taxon>
    </lineage>
</organism>
<dbReference type="AlphaFoldDB" id="A7B8U2"/>
<reference evidence="1" key="2">
    <citation type="submission" date="2015-05" db="EMBL/GenBank/DDBJ databases">
        <title>Draft genome sequence of Actinomyces odontolyticus (ATCC 17982).</title>
        <authorList>
            <person name="Sudarsanam P."/>
            <person name="Ley R."/>
            <person name="Guruge J."/>
            <person name="Turnbaugh P.J."/>
            <person name="Mahowald M."/>
            <person name="Liep D."/>
            <person name="Gordon J."/>
        </authorList>
    </citation>
    <scope>NUCLEOTIDE SEQUENCE</scope>
    <source>
        <strain evidence="1">ATCC 17982</strain>
    </source>
</reference>
<dbReference type="EMBL" id="AAYI02000004">
    <property type="protein sequence ID" value="EDN79616.1"/>
    <property type="molecule type" value="Genomic_DNA"/>
</dbReference>
<keyword evidence="2" id="KW-1185">Reference proteome</keyword>
<evidence type="ECO:0008006" key="3">
    <source>
        <dbReference type="Google" id="ProtNLM"/>
    </source>
</evidence>
<name>A7B8U2_9ACTO</name>
<proteinExistence type="predicted"/>
<protein>
    <recommendedName>
        <fullName evidence="3">Transposase IS204/IS1001/IS1096/IS1165 helix-turn-helix domain-containing protein</fullName>
    </recommendedName>
</protein>